<keyword evidence="2" id="KW-1185">Reference proteome</keyword>
<evidence type="ECO:0000313" key="2">
    <source>
        <dbReference type="Proteomes" id="UP000325105"/>
    </source>
</evidence>
<name>A0A5S5DQV7_9SPHI</name>
<dbReference type="AlphaFoldDB" id="A0A5S5DQV7"/>
<protein>
    <submittedName>
        <fullName evidence="1">Uncharacterized protein DUF2851</fullName>
    </submittedName>
</protein>
<dbReference type="Pfam" id="PF11013">
    <property type="entry name" value="DUF2851"/>
    <property type="match status" value="1"/>
</dbReference>
<dbReference type="EMBL" id="VNHX01000003">
    <property type="protein sequence ID" value="TYP97232.1"/>
    <property type="molecule type" value="Genomic_DNA"/>
</dbReference>
<gene>
    <name evidence="1" type="ORF">BC792_103158</name>
</gene>
<proteinExistence type="predicted"/>
<dbReference type="RefSeq" id="WP_148907623.1">
    <property type="nucleotide sequence ID" value="NZ_VNHX01000003.1"/>
</dbReference>
<reference evidence="1 2" key="1">
    <citation type="submission" date="2019-07" db="EMBL/GenBank/DDBJ databases">
        <title>Genomic Encyclopedia of Archaeal and Bacterial Type Strains, Phase II (KMG-II): from individual species to whole genera.</title>
        <authorList>
            <person name="Goeker M."/>
        </authorList>
    </citation>
    <scope>NUCLEOTIDE SEQUENCE [LARGE SCALE GENOMIC DNA]</scope>
    <source>
        <strain evidence="1 2">DSM 18850</strain>
    </source>
</reference>
<sequence length="425" mass="50105">MIAEELLHFVWQFRLFNQFDLYNTEGEKVVIVQVGEHNINAGPDFLYCQLLIGDKLWVGHVEIHVDGRDWTRHGHDQDEQYNNVILHVVYTFPIDAFRQDKTMIPTLVIKELLPKQLVERYKRMLLHRAWIPCAKQLDTVSSVLKVQVLQRMAVLRLEERVGDLRRIVVTEQKGWEYGLFQQLCRSFGTKVNADVFQRLAEKVDLTLVWKYHGDTTKLEAMFFGQAGFLQKDLDESYLKELQEEYRYLKRVHNLSEISAAEWKFLRMRPYNFPTYRLAQLAALYNSSPYIFALLLSSNDITPLVEMLKSVRATPFWQYHFNMEKKSPKHDTKLSTRFIEHLIINCFIPVLFAYGKEMGQEELQWRAFHWLEELDKEDNNIVRSFSKHSLAATNALDSQGLLHLKYNYCNARKCLQCPIGVSILRH</sequence>
<organism evidence="1 2">
    <name type="scientific">Sphingobacterium allocomposti</name>
    <dbReference type="NCBI Taxonomy" id="415956"/>
    <lineage>
        <taxon>Bacteria</taxon>
        <taxon>Pseudomonadati</taxon>
        <taxon>Bacteroidota</taxon>
        <taxon>Sphingobacteriia</taxon>
        <taxon>Sphingobacteriales</taxon>
        <taxon>Sphingobacteriaceae</taxon>
        <taxon>Sphingobacterium</taxon>
    </lineage>
</organism>
<dbReference type="InterPro" id="IPR021272">
    <property type="entry name" value="DUF2851"/>
</dbReference>
<accession>A0A5S5DQV7</accession>
<comment type="caution">
    <text evidence="1">The sequence shown here is derived from an EMBL/GenBank/DDBJ whole genome shotgun (WGS) entry which is preliminary data.</text>
</comment>
<evidence type="ECO:0000313" key="1">
    <source>
        <dbReference type="EMBL" id="TYP97232.1"/>
    </source>
</evidence>
<dbReference type="Proteomes" id="UP000325105">
    <property type="component" value="Unassembled WGS sequence"/>
</dbReference>
<dbReference type="OrthoDB" id="1005072at2"/>